<comment type="caution">
    <text evidence="8">The sequence shown here is derived from an EMBL/GenBank/DDBJ whole genome shotgun (WGS) entry which is preliminary data.</text>
</comment>
<evidence type="ECO:0000313" key="8">
    <source>
        <dbReference type="EMBL" id="KAK7258830.1"/>
    </source>
</evidence>
<keyword evidence="2" id="KW-0805">Transcription regulation</keyword>
<dbReference type="Pfam" id="PF22754">
    <property type="entry name" value="bHLH-TF_ACT-like_plant"/>
    <property type="match status" value="1"/>
</dbReference>
<dbReference type="InterPro" id="IPR036638">
    <property type="entry name" value="HLH_DNA-bd_sf"/>
</dbReference>
<dbReference type="Pfam" id="PF00010">
    <property type="entry name" value="HLH"/>
    <property type="match status" value="1"/>
</dbReference>
<evidence type="ECO:0000256" key="4">
    <source>
        <dbReference type="ARBA" id="ARBA00023163"/>
    </source>
</evidence>
<dbReference type="PANTHER" id="PTHR11969:SF98">
    <property type="entry name" value="TRANSCRIPTION FACTOR BHLH FAMILY-RELATED"/>
    <property type="match status" value="1"/>
</dbReference>
<dbReference type="GO" id="GO:0000978">
    <property type="term" value="F:RNA polymerase II cis-regulatory region sequence-specific DNA binding"/>
    <property type="evidence" value="ECO:0007669"/>
    <property type="project" value="TreeGrafter"/>
</dbReference>
<dbReference type="GO" id="GO:0000981">
    <property type="term" value="F:DNA-binding transcription factor activity, RNA polymerase II-specific"/>
    <property type="evidence" value="ECO:0007669"/>
    <property type="project" value="TreeGrafter"/>
</dbReference>
<organism evidence="8 9">
    <name type="scientific">Crotalaria pallida</name>
    <name type="common">Smooth rattlebox</name>
    <name type="synonym">Crotalaria striata</name>
    <dbReference type="NCBI Taxonomy" id="3830"/>
    <lineage>
        <taxon>Eukaryota</taxon>
        <taxon>Viridiplantae</taxon>
        <taxon>Streptophyta</taxon>
        <taxon>Embryophyta</taxon>
        <taxon>Tracheophyta</taxon>
        <taxon>Spermatophyta</taxon>
        <taxon>Magnoliopsida</taxon>
        <taxon>eudicotyledons</taxon>
        <taxon>Gunneridae</taxon>
        <taxon>Pentapetalae</taxon>
        <taxon>rosids</taxon>
        <taxon>fabids</taxon>
        <taxon>Fabales</taxon>
        <taxon>Fabaceae</taxon>
        <taxon>Papilionoideae</taxon>
        <taxon>50 kb inversion clade</taxon>
        <taxon>genistoids sensu lato</taxon>
        <taxon>core genistoids</taxon>
        <taxon>Crotalarieae</taxon>
        <taxon>Crotalaria</taxon>
    </lineage>
</organism>
<protein>
    <recommendedName>
        <fullName evidence="7">BHLH domain-containing protein</fullName>
    </recommendedName>
</protein>
<accession>A0AAN9ELY5</accession>
<dbReference type="PROSITE" id="PS50888">
    <property type="entry name" value="BHLH"/>
    <property type="match status" value="1"/>
</dbReference>
<sequence>MCLPEEERDRVRDMALEAMIYPQQPPQECPFGFYGSLIKENLSNYNNNNNNNNNFNLEKQDQDQQGSISTFLENHIENNYPYEEPSMLMPHMNIEVHDDPSSDAANTNKLLDSSTPSSSMVSRPKRRRVKSRKNKEEIENQRMTHIAVERNRRKQMNEYLSVLRFLMPESYVQRGDQASIIGGAINFVKELEQRLQFLGSKKQRVEGESALSANMPFSEFFTFPQYSSTSASGFDNSLAMNDQVSEVKCGIADIEVTMVETHANLKIRSKKRPKQLLKIISSLHGMHLTILHLNVTTTGEIVLYCLSVKMEEDCNLGSVDEIAAAVYQMLDRIQQEAMVEKVVVYCVRDIFKCLVNSAYLALKVAGLMSISIITQAK</sequence>
<keyword evidence="5" id="KW-0539">Nucleus</keyword>
<keyword evidence="4" id="KW-0804">Transcription</keyword>
<evidence type="ECO:0000256" key="2">
    <source>
        <dbReference type="ARBA" id="ARBA00023015"/>
    </source>
</evidence>
<evidence type="ECO:0000313" key="9">
    <source>
        <dbReference type="Proteomes" id="UP001372338"/>
    </source>
</evidence>
<gene>
    <name evidence="8" type="ORF">RIF29_24418</name>
</gene>
<evidence type="ECO:0000256" key="6">
    <source>
        <dbReference type="SAM" id="MobiDB-lite"/>
    </source>
</evidence>
<feature type="compositionally biased region" description="Low complexity" evidence="6">
    <location>
        <begin position="113"/>
        <end position="122"/>
    </location>
</feature>
<evidence type="ECO:0000256" key="1">
    <source>
        <dbReference type="ARBA" id="ARBA00004123"/>
    </source>
</evidence>
<reference evidence="8 9" key="1">
    <citation type="submission" date="2024-01" db="EMBL/GenBank/DDBJ databases">
        <title>The genomes of 5 underutilized Papilionoideae crops provide insights into root nodulation and disease resistanc.</title>
        <authorList>
            <person name="Yuan L."/>
        </authorList>
    </citation>
    <scope>NUCLEOTIDE SEQUENCE [LARGE SCALE GENOMIC DNA]</scope>
    <source>
        <strain evidence="8">ZHUSHIDOU_FW_LH</strain>
        <tissue evidence="8">Leaf</tissue>
    </source>
</reference>
<dbReference type="SMART" id="SM00353">
    <property type="entry name" value="HLH"/>
    <property type="match status" value="1"/>
</dbReference>
<evidence type="ECO:0000256" key="5">
    <source>
        <dbReference type="ARBA" id="ARBA00023242"/>
    </source>
</evidence>
<feature type="region of interest" description="Disordered" evidence="6">
    <location>
        <begin position="93"/>
        <end position="138"/>
    </location>
</feature>
<dbReference type="Gene3D" id="4.10.280.10">
    <property type="entry name" value="Helix-loop-helix DNA-binding domain"/>
    <property type="match status" value="1"/>
</dbReference>
<evidence type="ECO:0000256" key="3">
    <source>
        <dbReference type="ARBA" id="ARBA00023125"/>
    </source>
</evidence>
<evidence type="ECO:0000259" key="7">
    <source>
        <dbReference type="PROSITE" id="PS50888"/>
    </source>
</evidence>
<feature type="domain" description="BHLH" evidence="7">
    <location>
        <begin position="140"/>
        <end position="191"/>
    </location>
</feature>
<comment type="subcellular location">
    <subcellularLocation>
        <location evidence="1">Nucleus</location>
    </subcellularLocation>
</comment>
<dbReference type="EMBL" id="JAYWIO010000005">
    <property type="protein sequence ID" value="KAK7258830.1"/>
    <property type="molecule type" value="Genomic_DNA"/>
</dbReference>
<dbReference type="GO" id="GO:0046983">
    <property type="term" value="F:protein dimerization activity"/>
    <property type="evidence" value="ECO:0007669"/>
    <property type="project" value="InterPro"/>
</dbReference>
<keyword evidence="9" id="KW-1185">Reference proteome</keyword>
<feature type="compositionally biased region" description="Polar residues" evidence="6">
    <location>
        <begin position="103"/>
        <end position="112"/>
    </location>
</feature>
<dbReference type="InterPro" id="IPR011598">
    <property type="entry name" value="bHLH_dom"/>
</dbReference>
<dbReference type="InterPro" id="IPR054502">
    <property type="entry name" value="bHLH-TF_ACT-like_plant"/>
</dbReference>
<dbReference type="AlphaFoldDB" id="A0AAN9ELY5"/>
<proteinExistence type="predicted"/>
<dbReference type="PANTHER" id="PTHR11969">
    <property type="entry name" value="MAX DIMERIZATION, MAD"/>
    <property type="match status" value="1"/>
</dbReference>
<dbReference type="Proteomes" id="UP001372338">
    <property type="component" value="Unassembled WGS sequence"/>
</dbReference>
<dbReference type="SUPFAM" id="SSF47459">
    <property type="entry name" value="HLH, helix-loop-helix DNA-binding domain"/>
    <property type="match status" value="1"/>
</dbReference>
<keyword evidence="3" id="KW-0238">DNA-binding</keyword>
<name>A0AAN9ELY5_CROPI</name>
<feature type="compositionally biased region" description="Basic residues" evidence="6">
    <location>
        <begin position="123"/>
        <end position="133"/>
    </location>
</feature>
<dbReference type="GO" id="GO:0005634">
    <property type="term" value="C:nucleus"/>
    <property type="evidence" value="ECO:0007669"/>
    <property type="project" value="UniProtKB-SubCell"/>
</dbReference>